<keyword evidence="5" id="KW-0418">Kinase</keyword>
<dbReference type="InterPro" id="IPR006203">
    <property type="entry name" value="GHMP_knse_ATP-bd_CS"/>
</dbReference>
<keyword evidence="4" id="KW-0547">Nucleotide-binding</keyword>
<evidence type="ECO:0000256" key="6">
    <source>
        <dbReference type="ARBA" id="ARBA00022840"/>
    </source>
</evidence>
<evidence type="ECO:0000313" key="16">
    <source>
        <dbReference type="Proteomes" id="UP000248724"/>
    </source>
</evidence>
<dbReference type="Pfam" id="PF00288">
    <property type="entry name" value="GHMP_kinases_N"/>
    <property type="match status" value="1"/>
</dbReference>
<evidence type="ECO:0000259" key="12">
    <source>
        <dbReference type="Pfam" id="PF00288"/>
    </source>
</evidence>
<protein>
    <recommendedName>
        <fullName evidence="10">Galactokinase</fullName>
        <ecNumber evidence="10">2.7.1.6</ecNumber>
    </recommendedName>
</protein>
<keyword evidence="7" id="KW-0460">Magnesium</keyword>
<dbReference type="PANTHER" id="PTHR10457:SF7">
    <property type="entry name" value="GALACTOKINASE-RELATED"/>
    <property type="match status" value="1"/>
</dbReference>
<comment type="caution">
    <text evidence="15">The sequence shown here is derived from an EMBL/GenBank/DDBJ whole genome shotgun (WGS) entry which is preliminary data.</text>
</comment>
<dbReference type="PROSITE" id="PS00627">
    <property type="entry name" value="GHMP_KINASES_ATP"/>
    <property type="match status" value="1"/>
</dbReference>
<dbReference type="InterPro" id="IPR000705">
    <property type="entry name" value="Galactokinase"/>
</dbReference>
<comment type="similarity">
    <text evidence="1">Belongs to the GHMP kinase family. GalK subfamily.</text>
</comment>
<feature type="region of interest" description="Disordered" evidence="11">
    <location>
        <begin position="20"/>
        <end position="102"/>
    </location>
</feature>
<dbReference type="PRINTS" id="PR00473">
    <property type="entry name" value="GALCTOKINASE"/>
</dbReference>
<dbReference type="PROSITE" id="PS00106">
    <property type="entry name" value="GALACTOKINASE"/>
    <property type="match status" value="1"/>
</dbReference>
<organism evidence="15 16">
    <name type="scientific">Candidatus Aeolococcus gillhamiae</name>
    <dbReference type="NCBI Taxonomy" id="3127015"/>
    <lineage>
        <taxon>Bacteria</taxon>
        <taxon>Bacillati</taxon>
        <taxon>Candidatus Dormiibacterota</taxon>
        <taxon>Candidatus Dormibacteria</taxon>
        <taxon>Candidatus Aeolococcales</taxon>
        <taxon>Candidatus Aeolococcaceae</taxon>
        <taxon>Candidatus Aeolococcus</taxon>
    </lineage>
</organism>
<dbReference type="GO" id="GO:0005524">
    <property type="term" value="F:ATP binding"/>
    <property type="evidence" value="ECO:0007669"/>
    <property type="project" value="UniProtKB-UniRule"/>
</dbReference>
<gene>
    <name evidence="15" type="primary">galK</name>
    <name evidence="15" type="ORF">DLM65_01120</name>
</gene>
<dbReference type="InterPro" id="IPR013750">
    <property type="entry name" value="GHMP_kinase_C_dom"/>
</dbReference>
<dbReference type="Gene3D" id="3.30.70.890">
    <property type="entry name" value="GHMP kinase, C-terminal domain"/>
    <property type="match status" value="1"/>
</dbReference>
<dbReference type="GO" id="GO:0004335">
    <property type="term" value="F:galactokinase activity"/>
    <property type="evidence" value="ECO:0007669"/>
    <property type="project" value="UniProtKB-UniRule"/>
</dbReference>
<dbReference type="GO" id="GO:0006012">
    <property type="term" value="P:galactose metabolic process"/>
    <property type="evidence" value="ECO:0007669"/>
    <property type="project" value="UniProtKB-UniRule"/>
</dbReference>
<dbReference type="InterPro" id="IPR036554">
    <property type="entry name" value="GHMP_kinase_C_sf"/>
</dbReference>
<dbReference type="Pfam" id="PF10509">
    <property type="entry name" value="GalKase_gal_bdg"/>
    <property type="match status" value="1"/>
</dbReference>
<evidence type="ECO:0000313" key="15">
    <source>
        <dbReference type="EMBL" id="PZR83777.1"/>
    </source>
</evidence>
<feature type="domain" description="GHMP kinase C-terminal" evidence="13">
    <location>
        <begin position="354"/>
        <end position="420"/>
    </location>
</feature>
<evidence type="ECO:0000256" key="2">
    <source>
        <dbReference type="ARBA" id="ARBA00022679"/>
    </source>
</evidence>
<dbReference type="FunFam" id="3.30.70.890:FF:000001">
    <property type="entry name" value="Galactokinase"/>
    <property type="match status" value="1"/>
</dbReference>
<keyword evidence="2" id="KW-0808">Transferase</keyword>
<keyword evidence="8" id="KW-0299">Galactose metabolism</keyword>
<dbReference type="GO" id="GO:0046872">
    <property type="term" value="F:metal ion binding"/>
    <property type="evidence" value="ECO:0007669"/>
    <property type="project" value="UniProtKB-KW"/>
</dbReference>
<dbReference type="SUPFAM" id="SSF54211">
    <property type="entry name" value="Ribosomal protein S5 domain 2-like"/>
    <property type="match status" value="1"/>
</dbReference>
<proteinExistence type="inferred from homology"/>
<evidence type="ECO:0000259" key="13">
    <source>
        <dbReference type="Pfam" id="PF08544"/>
    </source>
</evidence>
<dbReference type="AlphaFoldDB" id="A0A2W5ZIP5"/>
<feature type="compositionally biased region" description="Basic residues" evidence="11">
    <location>
        <begin position="27"/>
        <end position="36"/>
    </location>
</feature>
<evidence type="ECO:0000259" key="14">
    <source>
        <dbReference type="Pfam" id="PF10509"/>
    </source>
</evidence>
<dbReference type="PRINTS" id="PR00959">
    <property type="entry name" value="MEVGALKINASE"/>
</dbReference>
<feature type="domain" description="Galactokinase N-terminal" evidence="14">
    <location>
        <begin position="108"/>
        <end position="143"/>
    </location>
</feature>
<evidence type="ECO:0000256" key="4">
    <source>
        <dbReference type="ARBA" id="ARBA00022741"/>
    </source>
</evidence>
<dbReference type="Pfam" id="PF08544">
    <property type="entry name" value="GHMP_kinases_C"/>
    <property type="match status" value="1"/>
</dbReference>
<accession>A0A2W5ZIP5</accession>
<dbReference type="InterPro" id="IPR019539">
    <property type="entry name" value="GalKase_N"/>
</dbReference>
<name>A0A2W5ZIP5_9BACT</name>
<feature type="compositionally biased region" description="Basic residues" evidence="11">
    <location>
        <begin position="79"/>
        <end position="98"/>
    </location>
</feature>
<dbReference type="InterPro" id="IPR020568">
    <property type="entry name" value="Ribosomal_Su5_D2-typ_SF"/>
</dbReference>
<dbReference type="PANTHER" id="PTHR10457">
    <property type="entry name" value="MEVALONATE KINASE/GALACTOKINASE"/>
    <property type="match status" value="1"/>
</dbReference>
<dbReference type="InterPro" id="IPR014721">
    <property type="entry name" value="Ribsml_uS5_D2-typ_fold_subgr"/>
</dbReference>
<dbReference type="InterPro" id="IPR019741">
    <property type="entry name" value="Galactokinase_CS"/>
</dbReference>
<evidence type="ECO:0000256" key="11">
    <source>
        <dbReference type="SAM" id="MobiDB-lite"/>
    </source>
</evidence>
<evidence type="ECO:0000256" key="1">
    <source>
        <dbReference type="ARBA" id="ARBA00006566"/>
    </source>
</evidence>
<reference evidence="15 16" key="1">
    <citation type="journal article" date="2017" name="Nature">
        <title>Atmospheric trace gases support primary production in Antarctic desert surface soil.</title>
        <authorList>
            <person name="Ji M."/>
            <person name="Greening C."/>
            <person name="Vanwonterghem I."/>
            <person name="Carere C.R."/>
            <person name="Bay S.K."/>
            <person name="Steen J.A."/>
            <person name="Montgomery K."/>
            <person name="Lines T."/>
            <person name="Beardall J."/>
            <person name="van Dorst J."/>
            <person name="Snape I."/>
            <person name="Stott M.B."/>
            <person name="Hugenholtz P."/>
            <person name="Ferrari B.C."/>
        </authorList>
    </citation>
    <scope>NUCLEOTIDE SEQUENCE [LARGE SCALE GENOMIC DNA]</scope>
    <source>
        <strain evidence="15">RRmetagenome_bin12</strain>
    </source>
</reference>
<evidence type="ECO:0000256" key="7">
    <source>
        <dbReference type="ARBA" id="ARBA00022842"/>
    </source>
</evidence>
<sequence length="442" mass="47127">MSVTIHPSWWRPWRLSGASERRLASSGRRRRRRRSARLPATARPSEGLPSWARPPAAPALLRRPSGIAPITSPRPPGSPRRRRSARLGRPRPQKRRRGLSSGRMIIEAYSPGRVNLIGDHTDYSGGLVLPMALDTGTTVRFSPLPTTTVTLRSDADPAPAAIETDVVDPTTIQPAWARYVAGVVVELRSAGYDISGGTGSITTTLPLGAGLSSSAALEVATALALGALGSALEVAQLCRRAEQLASGVPCGIMDQLAATAGVQGCALLIDCRLLTVDPVRIPDGLEVVVIDSGEHRALVGSPYVERRADCERAADVIGPLRDAARGDVERIPDDRLRRRARHVVSENERVAEAADALRTADLQRFGRLLRESHRSLRDDFEVSTPALDALVDELNCTTGVFGARLTGAGFGGCAVAVVERGTVIAGRRVHASAGARVRELKG</sequence>
<evidence type="ECO:0000256" key="8">
    <source>
        <dbReference type="ARBA" id="ARBA00023144"/>
    </source>
</evidence>
<dbReference type="Gene3D" id="3.30.230.10">
    <property type="match status" value="1"/>
</dbReference>
<evidence type="ECO:0000256" key="5">
    <source>
        <dbReference type="ARBA" id="ARBA00022777"/>
    </source>
</evidence>
<keyword evidence="9" id="KW-0119">Carbohydrate metabolism</keyword>
<dbReference type="Proteomes" id="UP000248724">
    <property type="component" value="Unassembled WGS sequence"/>
</dbReference>
<dbReference type="SUPFAM" id="SSF55060">
    <property type="entry name" value="GHMP Kinase, C-terminal domain"/>
    <property type="match status" value="1"/>
</dbReference>
<dbReference type="GO" id="GO:0005829">
    <property type="term" value="C:cytosol"/>
    <property type="evidence" value="ECO:0007669"/>
    <property type="project" value="TreeGrafter"/>
</dbReference>
<evidence type="ECO:0000256" key="3">
    <source>
        <dbReference type="ARBA" id="ARBA00022723"/>
    </source>
</evidence>
<dbReference type="EC" id="2.7.1.6" evidence="10"/>
<dbReference type="EMBL" id="QHBU01000024">
    <property type="protein sequence ID" value="PZR83777.1"/>
    <property type="molecule type" value="Genomic_DNA"/>
</dbReference>
<dbReference type="InterPro" id="IPR006204">
    <property type="entry name" value="GHMP_kinase_N_dom"/>
</dbReference>
<evidence type="ECO:0000256" key="10">
    <source>
        <dbReference type="NCBIfam" id="TIGR00131"/>
    </source>
</evidence>
<feature type="domain" description="GHMP kinase N-terminal" evidence="12">
    <location>
        <begin position="179"/>
        <end position="261"/>
    </location>
</feature>
<keyword evidence="6" id="KW-0067">ATP-binding</keyword>
<evidence type="ECO:0000256" key="9">
    <source>
        <dbReference type="ARBA" id="ARBA00023277"/>
    </source>
</evidence>
<dbReference type="NCBIfam" id="TIGR00131">
    <property type="entry name" value="gal_kin"/>
    <property type="match status" value="1"/>
</dbReference>
<keyword evidence="3" id="KW-0479">Metal-binding</keyword>